<dbReference type="PANTHER" id="PTHR10039">
    <property type="entry name" value="AMELOGENIN"/>
    <property type="match status" value="1"/>
</dbReference>
<keyword evidence="5" id="KW-1185">Reference proteome</keyword>
<feature type="non-terminal residue" evidence="4">
    <location>
        <position position="590"/>
    </location>
</feature>
<dbReference type="AlphaFoldDB" id="A0A9W8MBX9"/>
<organism evidence="4 5">
    <name type="scientific">Candolleomyces eurysporus</name>
    <dbReference type="NCBI Taxonomy" id="2828524"/>
    <lineage>
        <taxon>Eukaryota</taxon>
        <taxon>Fungi</taxon>
        <taxon>Dikarya</taxon>
        <taxon>Basidiomycota</taxon>
        <taxon>Agaricomycotina</taxon>
        <taxon>Agaricomycetes</taxon>
        <taxon>Agaricomycetidae</taxon>
        <taxon>Agaricales</taxon>
        <taxon>Agaricineae</taxon>
        <taxon>Psathyrellaceae</taxon>
        <taxon>Candolleomyces</taxon>
    </lineage>
</organism>
<dbReference type="OrthoDB" id="206617at2759"/>
<protein>
    <recommendedName>
        <fullName evidence="3">Nephrocystin 3-like N-terminal domain-containing protein</fullName>
    </recommendedName>
</protein>
<dbReference type="PANTHER" id="PTHR10039:SF14">
    <property type="entry name" value="NACHT DOMAIN-CONTAINING PROTEIN"/>
    <property type="match status" value="1"/>
</dbReference>
<feature type="compositionally biased region" description="Basic and acidic residues" evidence="2">
    <location>
        <begin position="35"/>
        <end position="47"/>
    </location>
</feature>
<keyword evidence="1" id="KW-0677">Repeat</keyword>
<name>A0A9W8MBX9_9AGAR</name>
<dbReference type="EMBL" id="JANBPK010001203">
    <property type="protein sequence ID" value="KAJ2924831.1"/>
    <property type="molecule type" value="Genomic_DNA"/>
</dbReference>
<comment type="caution">
    <text evidence="4">The sequence shown here is derived from an EMBL/GenBank/DDBJ whole genome shotgun (WGS) entry which is preliminary data.</text>
</comment>
<sequence>MLRAKRRLSNGSVDAVGPPLQRRRSSITQASIEPPGEHDDLNDDTPRRMQGYRRAYQPAVYNQQFSHAPIINGDIYGSVHNNIRDSTLDSLQFLYQHAAMGAMHESKERCPPPLCHPGTRDVVVRRVIGWYLGKDGRKKIMWVHAPLGCGKTAVAGTVKERLDAMDLHFENPVAATFFFWRSSAERNSPARFIIPLAYQLAQSIPELCPGLKITIKSKPGVGKMALENQLIELIVKPFKSLPNLDAMPNRLIIVDGIDECINSDRESLVKKKYAEDQEAVQIRVLDLIHCLHSHHLPLSFLILSRPEAWIKRHLESRPFSDVVEPLNLYKVGDHMNDVKQLVRAELSRIAKRLEEPGEEWPEEEPLVRKSEGHIVYVAAVIRHIGDEYGDPQQLLKGIVESSDMLHFTPFSSLYELYRRIMRSCPERNRSLMMEVLGDVMAAAAYTLEFWDHSHNPALGVLDRLSKRPPGCGVKVLRPLHAVLRVGRGNEDSDIGQLFIHSSFREFLESPHLSFEFAVDAKEEVARLVSAVLDHMMSTTTDTIGSELEDVCVFALHNWCQNWFHIKKTLLKSQTTHLHLLNKPAPGPISP</sequence>
<evidence type="ECO:0000313" key="4">
    <source>
        <dbReference type="EMBL" id="KAJ2924831.1"/>
    </source>
</evidence>
<dbReference type="SUPFAM" id="SSF52540">
    <property type="entry name" value="P-loop containing nucleoside triphosphate hydrolases"/>
    <property type="match status" value="1"/>
</dbReference>
<reference evidence="4" key="1">
    <citation type="submission" date="2022-06" db="EMBL/GenBank/DDBJ databases">
        <title>Genome Sequence of Candolleomyces eurysporus.</title>
        <authorList>
            <person name="Buettner E."/>
        </authorList>
    </citation>
    <scope>NUCLEOTIDE SEQUENCE</scope>
    <source>
        <strain evidence="4">VTCC 930004</strain>
    </source>
</reference>
<evidence type="ECO:0000256" key="2">
    <source>
        <dbReference type="SAM" id="MobiDB-lite"/>
    </source>
</evidence>
<feature type="region of interest" description="Disordered" evidence="2">
    <location>
        <begin position="1"/>
        <end position="47"/>
    </location>
</feature>
<feature type="domain" description="Nephrocystin 3-like N-terminal" evidence="3">
    <location>
        <begin position="134"/>
        <end position="271"/>
    </location>
</feature>
<proteinExistence type="predicted"/>
<dbReference type="Gene3D" id="3.40.50.300">
    <property type="entry name" value="P-loop containing nucleotide triphosphate hydrolases"/>
    <property type="match status" value="1"/>
</dbReference>
<accession>A0A9W8MBX9</accession>
<dbReference type="Proteomes" id="UP001140091">
    <property type="component" value="Unassembled WGS sequence"/>
</dbReference>
<dbReference type="InterPro" id="IPR027417">
    <property type="entry name" value="P-loop_NTPase"/>
</dbReference>
<dbReference type="Pfam" id="PF24883">
    <property type="entry name" value="NPHP3_N"/>
    <property type="match status" value="1"/>
</dbReference>
<gene>
    <name evidence="4" type="ORF">H1R20_g12270</name>
</gene>
<evidence type="ECO:0000313" key="5">
    <source>
        <dbReference type="Proteomes" id="UP001140091"/>
    </source>
</evidence>
<evidence type="ECO:0000256" key="1">
    <source>
        <dbReference type="ARBA" id="ARBA00022737"/>
    </source>
</evidence>
<evidence type="ECO:0000259" key="3">
    <source>
        <dbReference type="Pfam" id="PF24883"/>
    </source>
</evidence>
<dbReference type="InterPro" id="IPR056884">
    <property type="entry name" value="NPHP3-like_N"/>
</dbReference>